<comment type="caution">
    <text evidence="2">The sequence shown here is derived from an EMBL/GenBank/DDBJ whole genome shotgun (WGS) entry which is preliminary data.</text>
</comment>
<evidence type="ECO:0000259" key="1">
    <source>
        <dbReference type="PROSITE" id="PS51819"/>
    </source>
</evidence>
<dbReference type="Gene3D" id="3.10.180.10">
    <property type="entry name" value="2,3-Dihydroxybiphenyl 1,2-Dioxygenase, domain 1"/>
    <property type="match status" value="1"/>
</dbReference>
<dbReference type="PROSITE" id="PS51819">
    <property type="entry name" value="VOC"/>
    <property type="match status" value="1"/>
</dbReference>
<dbReference type="Proteomes" id="UP000271227">
    <property type="component" value="Unassembled WGS sequence"/>
</dbReference>
<dbReference type="InterPro" id="IPR037523">
    <property type="entry name" value="VOC_core"/>
</dbReference>
<evidence type="ECO:0000313" key="2">
    <source>
        <dbReference type="EMBL" id="RMB02688.1"/>
    </source>
</evidence>
<dbReference type="AlphaFoldDB" id="A0A3M0BYY0"/>
<dbReference type="EMBL" id="REFR01000014">
    <property type="protein sequence ID" value="RMB02688.1"/>
    <property type="molecule type" value="Genomic_DNA"/>
</dbReference>
<reference evidence="2 3" key="1">
    <citation type="submission" date="2018-10" db="EMBL/GenBank/DDBJ databases">
        <title>Genomic Encyclopedia of Archaeal and Bacterial Type Strains, Phase II (KMG-II): from individual species to whole genera.</title>
        <authorList>
            <person name="Goeker M."/>
        </authorList>
    </citation>
    <scope>NUCLEOTIDE SEQUENCE [LARGE SCALE GENOMIC DNA]</scope>
    <source>
        <strain evidence="2 3">DSM 25217</strain>
    </source>
</reference>
<protein>
    <submittedName>
        <fullName evidence="2">Glyoxalase-like protein</fullName>
    </submittedName>
</protein>
<proteinExistence type="predicted"/>
<evidence type="ECO:0000313" key="3">
    <source>
        <dbReference type="Proteomes" id="UP000271227"/>
    </source>
</evidence>
<name>A0A3M0BYY0_9PROT</name>
<accession>A0A3M0BYY0</accession>
<dbReference type="SUPFAM" id="SSF54593">
    <property type="entry name" value="Glyoxalase/Bleomycin resistance protein/Dihydroxybiphenyl dioxygenase"/>
    <property type="match status" value="1"/>
</dbReference>
<dbReference type="PANTHER" id="PTHR40265">
    <property type="entry name" value="BLL2707 PROTEIN"/>
    <property type="match status" value="1"/>
</dbReference>
<dbReference type="PANTHER" id="PTHR40265:SF1">
    <property type="entry name" value="GLYOXALASE-LIKE DOMAIN-CONTAINING PROTEIN"/>
    <property type="match status" value="1"/>
</dbReference>
<dbReference type="InterPro" id="IPR029068">
    <property type="entry name" value="Glyas_Bleomycin-R_OHBP_Dase"/>
</dbReference>
<dbReference type="Pfam" id="PF13468">
    <property type="entry name" value="Glyoxalase_3"/>
    <property type="match status" value="1"/>
</dbReference>
<organism evidence="2 3">
    <name type="scientific">Eilatimonas milleporae</name>
    <dbReference type="NCBI Taxonomy" id="911205"/>
    <lineage>
        <taxon>Bacteria</taxon>
        <taxon>Pseudomonadati</taxon>
        <taxon>Pseudomonadota</taxon>
        <taxon>Alphaproteobacteria</taxon>
        <taxon>Kordiimonadales</taxon>
        <taxon>Kordiimonadaceae</taxon>
        <taxon>Eilatimonas</taxon>
    </lineage>
</organism>
<gene>
    <name evidence="2" type="ORF">BXY39_3039</name>
</gene>
<sequence>MIFMAVTGAAAADCPDRAVSLDHIVWTVPDLETAAADFAARAGVRPAYGGEHTNGTTANFLVALGPCSYLEIVGPKKGVSLDMLGDQAPTYARGTVAGFAFGMRDSDEAAETLKMLGLSVGAPRDGGREKPDGTRLKWRTVNLSGLDFGEGTFAFAIRWLSEPHPAETSPQGVRLRHLILSGKTAAKLDPLVEGASLPILIEKDAAPDIRVVLETPNGPMTIE</sequence>
<dbReference type="InParanoid" id="A0A3M0BYY0"/>
<feature type="domain" description="VOC" evidence="1">
    <location>
        <begin position="20"/>
        <end position="151"/>
    </location>
</feature>
<dbReference type="InterPro" id="IPR025870">
    <property type="entry name" value="Glyoxalase-like_dom"/>
</dbReference>
<keyword evidence="3" id="KW-1185">Reference proteome</keyword>